<gene>
    <name evidence="3" type="ORF">FZEAL_10344</name>
</gene>
<keyword evidence="2" id="KW-0732">Signal</keyword>
<evidence type="ECO:0000256" key="2">
    <source>
        <dbReference type="SAM" id="SignalP"/>
    </source>
</evidence>
<feature type="compositionally biased region" description="Acidic residues" evidence="1">
    <location>
        <begin position="40"/>
        <end position="54"/>
    </location>
</feature>
<proteinExistence type="predicted"/>
<reference evidence="3" key="1">
    <citation type="journal article" date="2020" name="BMC Genomics">
        <title>Correction to: Identification and distribution of gene clusters required for synthesis of sphingolipid metabolism inhibitors in diverse species of the filamentous fungus Fusarium.</title>
        <authorList>
            <person name="Kim H.S."/>
            <person name="Lohmar J.M."/>
            <person name="Busman M."/>
            <person name="Brown D.W."/>
            <person name="Naumann T.A."/>
            <person name="Divon H.H."/>
            <person name="Lysoe E."/>
            <person name="Uhlig S."/>
            <person name="Proctor R.H."/>
        </authorList>
    </citation>
    <scope>NUCLEOTIDE SEQUENCE</scope>
    <source>
        <strain evidence="3">NRRL 22465</strain>
    </source>
</reference>
<protein>
    <submittedName>
        <fullName evidence="3">Uncharacterized protein</fullName>
    </submittedName>
</protein>
<dbReference type="AlphaFoldDB" id="A0A8H4U2U7"/>
<dbReference type="Proteomes" id="UP000635477">
    <property type="component" value="Unassembled WGS sequence"/>
</dbReference>
<feature type="compositionally biased region" description="Gly residues" evidence="1">
    <location>
        <begin position="55"/>
        <end position="66"/>
    </location>
</feature>
<dbReference type="EMBL" id="JABEYC010001138">
    <property type="protein sequence ID" value="KAF4968743.1"/>
    <property type="molecule type" value="Genomic_DNA"/>
</dbReference>
<feature type="chain" id="PRO_5034074916" evidence="2">
    <location>
        <begin position="17"/>
        <end position="114"/>
    </location>
</feature>
<keyword evidence="4" id="KW-1185">Reference proteome</keyword>
<feature type="region of interest" description="Disordered" evidence="1">
    <location>
        <begin position="20"/>
        <end position="69"/>
    </location>
</feature>
<evidence type="ECO:0000256" key="1">
    <source>
        <dbReference type="SAM" id="MobiDB-lite"/>
    </source>
</evidence>
<feature type="non-terminal residue" evidence="3">
    <location>
        <position position="114"/>
    </location>
</feature>
<feature type="signal peptide" evidence="2">
    <location>
        <begin position="1"/>
        <end position="16"/>
    </location>
</feature>
<sequence>MKFGAALLVLATSALAHQIRRGDDYSEEYENGDDYGNGGDDYDNGGDDYGDEGGNDYGGDDSGNGDYGVTKGATTYTTVTVCPVTYTHTKEGSTYCVTELTTSTIVVTETKDVH</sequence>
<accession>A0A8H4U2U7</accession>
<evidence type="ECO:0000313" key="3">
    <source>
        <dbReference type="EMBL" id="KAF4968743.1"/>
    </source>
</evidence>
<name>A0A8H4U2U7_9HYPO</name>
<organism evidence="3 4">
    <name type="scientific">Fusarium zealandicum</name>
    <dbReference type="NCBI Taxonomy" id="1053134"/>
    <lineage>
        <taxon>Eukaryota</taxon>
        <taxon>Fungi</taxon>
        <taxon>Dikarya</taxon>
        <taxon>Ascomycota</taxon>
        <taxon>Pezizomycotina</taxon>
        <taxon>Sordariomycetes</taxon>
        <taxon>Hypocreomycetidae</taxon>
        <taxon>Hypocreales</taxon>
        <taxon>Nectriaceae</taxon>
        <taxon>Fusarium</taxon>
        <taxon>Fusarium staphyleae species complex</taxon>
    </lineage>
</organism>
<evidence type="ECO:0000313" key="4">
    <source>
        <dbReference type="Proteomes" id="UP000635477"/>
    </source>
</evidence>
<comment type="caution">
    <text evidence="3">The sequence shown here is derived from an EMBL/GenBank/DDBJ whole genome shotgun (WGS) entry which is preliminary data.</text>
</comment>
<reference evidence="3" key="2">
    <citation type="submission" date="2020-05" db="EMBL/GenBank/DDBJ databases">
        <authorList>
            <person name="Kim H.-S."/>
            <person name="Proctor R.H."/>
            <person name="Brown D.W."/>
        </authorList>
    </citation>
    <scope>NUCLEOTIDE SEQUENCE</scope>
    <source>
        <strain evidence="3">NRRL 22465</strain>
    </source>
</reference>